<evidence type="ECO:0000313" key="2">
    <source>
        <dbReference type="EMBL" id="TWH21265.1"/>
    </source>
</evidence>
<protein>
    <submittedName>
        <fullName evidence="2">Uncharacterized protein DUF397</fullName>
    </submittedName>
</protein>
<dbReference type="EMBL" id="VLJV01000001">
    <property type="protein sequence ID" value="TWH21265.1"/>
    <property type="molecule type" value="Genomic_DNA"/>
</dbReference>
<organism evidence="2 3">
    <name type="scientific">Prauserella rugosa</name>
    <dbReference type="NCBI Taxonomy" id="43354"/>
    <lineage>
        <taxon>Bacteria</taxon>
        <taxon>Bacillati</taxon>
        <taxon>Actinomycetota</taxon>
        <taxon>Actinomycetes</taxon>
        <taxon>Pseudonocardiales</taxon>
        <taxon>Pseudonocardiaceae</taxon>
        <taxon>Prauserella</taxon>
    </lineage>
</organism>
<keyword evidence="3" id="KW-1185">Reference proteome</keyword>
<dbReference type="RefSeq" id="WP_030532107.1">
    <property type="nucleotide sequence ID" value="NZ_JOIJ01000007.1"/>
</dbReference>
<name>A0A660CJT4_9PSEU</name>
<dbReference type="OrthoDB" id="4570646at2"/>
<reference evidence="2 3" key="1">
    <citation type="submission" date="2019-07" db="EMBL/GenBank/DDBJ databases">
        <title>R&amp;d 2014.</title>
        <authorList>
            <person name="Klenk H.-P."/>
        </authorList>
    </citation>
    <scope>NUCLEOTIDE SEQUENCE [LARGE SCALE GENOMIC DNA]</scope>
    <source>
        <strain evidence="2 3">DSM 43194</strain>
    </source>
</reference>
<evidence type="ECO:0000313" key="3">
    <source>
        <dbReference type="Proteomes" id="UP000317303"/>
    </source>
</evidence>
<proteinExistence type="predicted"/>
<dbReference type="InterPro" id="IPR007278">
    <property type="entry name" value="DUF397"/>
</dbReference>
<dbReference type="Pfam" id="PF04149">
    <property type="entry name" value="DUF397"/>
    <property type="match status" value="1"/>
</dbReference>
<accession>A0A660CJT4</accession>
<dbReference type="AlphaFoldDB" id="A0A660CJT4"/>
<sequence>MADRTVEEDYYDPATVSSRFDPIGWQKSFASEPNGGNCVEVNFGDRAGDGHVGVRDTKLEDSPVFMFTRGEWNAFVTAVKAGQFDLPA</sequence>
<feature type="domain" description="DUF397" evidence="1">
    <location>
        <begin position="24"/>
        <end position="80"/>
    </location>
</feature>
<comment type="caution">
    <text evidence="2">The sequence shown here is derived from an EMBL/GenBank/DDBJ whole genome shotgun (WGS) entry which is preliminary data.</text>
</comment>
<evidence type="ECO:0000259" key="1">
    <source>
        <dbReference type="Pfam" id="PF04149"/>
    </source>
</evidence>
<gene>
    <name evidence="2" type="ORF">JD82_03122</name>
</gene>
<dbReference type="Proteomes" id="UP000317303">
    <property type="component" value="Unassembled WGS sequence"/>
</dbReference>